<evidence type="ECO:0000313" key="4">
    <source>
        <dbReference type="EMBL" id="RSB61771.1"/>
    </source>
</evidence>
<dbReference type="Proteomes" id="UP000277279">
    <property type="component" value="Unassembled WGS sequence"/>
</dbReference>
<dbReference type="SUPFAM" id="SSF52402">
    <property type="entry name" value="Adenine nucleotide alpha hydrolases-like"/>
    <property type="match status" value="1"/>
</dbReference>
<evidence type="ECO:0000259" key="2">
    <source>
        <dbReference type="Pfam" id="PF00733"/>
    </source>
</evidence>
<evidence type="ECO:0000256" key="1">
    <source>
        <dbReference type="SAM" id="MobiDB-lite"/>
    </source>
</evidence>
<dbReference type="RefSeq" id="WP_125850406.1">
    <property type="nucleotide sequence ID" value="NZ_JACHXH010000037.1"/>
</dbReference>
<dbReference type="Pfam" id="PF00733">
    <property type="entry name" value="Asn_synthase"/>
    <property type="match status" value="1"/>
</dbReference>
<reference evidence="3 6" key="2">
    <citation type="submission" date="2020-08" db="EMBL/GenBank/DDBJ databases">
        <title>Genomic Encyclopedia of Type Strains, Phase III (KMG-III): the genomes of soil and plant-associated and newly described type strains.</title>
        <authorList>
            <person name="Whitman W."/>
        </authorList>
    </citation>
    <scope>NUCLEOTIDE SEQUENCE [LARGE SCALE GENOMIC DNA]</scope>
    <source>
        <strain evidence="3 6">CECT 4113</strain>
    </source>
</reference>
<reference evidence="4 5" key="1">
    <citation type="submission" date="2018-11" db="EMBL/GenBank/DDBJ databases">
        <authorList>
            <person name="Huo Y."/>
        </authorList>
    </citation>
    <scope>NUCLEOTIDE SEQUENCE [LARGE SCALE GENOMIC DNA]</scope>
    <source>
        <strain evidence="4 5">DSM 30132</strain>
    </source>
</reference>
<keyword evidence="6" id="KW-1185">Reference proteome</keyword>
<sequence>MFKGTIDRERLPAPNGQRQAFQSPAARIDILDHPLLESFRWETPEGTILLCRERCAGPDRLGRPRADWTMEQAKAFCAAHQQWPLDHQSISIDSRTGTATLSAGHGGVAPLYIRVAGARIDLSWSIADFYPDLDLDDVDVERTGLRLTGTLPYAATTMFRSVFMVTERASLTIHNDGAVKVTYPAPAEYYVPSPLRDDADIAAAARGLVDALLQRWPLKPYVVASEFSGGLDSAVVAAILAARHPGLPTYALEIGGAAQSQQIGRRALAIDHFGFRDMLLPVGAVPMVPSTFARHADYEAAPYNADLQRPLGRLLKAFVAASGARVVATGTGGDELLMAHAFEQAPEQLARNVNDAFLPEAFPPALSKSLKDRLADYAAHCDRAPFPVLPISVLEAQAARAPLFAAHGLWPISPFAQPEAVRFYRSLPLAWRQHKILHRRLLRHLGYPEPFLDIPLRENFEPYLTTSLVTGAGGIARDLTRSCRLHELGLVDADRLIAAVRAVRPHSSLGDVGFLFHAFNVEYMLRRLDEPRSAGTLRAHAGRDRSDQPRSASPEFDGTGGEGAMPLVNPRD</sequence>
<dbReference type="EC" id="6.3.5.4" evidence="3"/>
<dbReference type="Gene3D" id="3.40.50.620">
    <property type="entry name" value="HUPs"/>
    <property type="match status" value="1"/>
</dbReference>
<feature type="domain" description="Asparagine synthetase" evidence="2">
    <location>
        <begin position="223"/>
        <end position="355"/>
    </location>
</feature>
<proteinExistence type="predicted"/>
<dbReference type="InterPro" id="IPR014729">
    <property type="entry name" value="Rossmann-like_a/b/a_fold"/>
</dbReference>
<dbReference type="GO" id="GO:0004066">
    <property type="term" value="F:asparagine synthase (glutamine-hydrolyzing) activity"/>
    <property type="evidence" value="ECO:0007669"/>
    <property type="project" value="UniProtKB-EC"/>
</dbReference>
<name>A0A3R9BEQ4_9HYPH</name>
<protein>
    <submittedName>
        <fullName evidence="3 4">Asparagine synthase</fullName>
        <ecNumber evidence="3">6.3.5.4</ecNumber>
    </submittedName>
</protein>
<comment type="caution">
    <text evidence="4">The sequence shown here is derived from an EMBL/GenBank/DDBJ whole genome shotgun (WGS) entry which is preliminary data.</text>
</comment>
<dbReference type="AlphaFoldDB" id="A0A3R9BEQ4"/>
<dbReference type="GO" id="GO:0006529">
    <property type="term" value="P:asparagine biosynthetic process"/>
    <property type="evidence" value="ECO:0007669"/>
    <property type="project" value="InterPro"/>
</dbReference>
<evidence type="ECO:0000313" key="6">
    <source>
        <dbReference type="Proteomes" id="UP000518315"/>
    </source>
</evidence>
<dbReference type="InterPro" id="IPR001962">
    <property type="entry name" value="Asn_synthase"/>
</dbReference>
<keyword evidence="3" id="KW-0436">Ligase</keyword>
<gene>
    <name evidence="4" type="ORF">EFD55_30365</name>
    <name evidence="3" type="ORF">FHS26_006523</name>
</gene>
<organism evidence="4 5">
    <name type="scientific">Rhizobium pisi</name>
    <dbReference type="NCBI Taxonomy" id="574561"/>
    <lineage>
        <taxon>Bacteria</taxon>
        <taxon>Pseudomonadati</taxon>
        <taxon>Pseudomonadota</taxon>
        <taxon>Alphaproteobacteria</taxon>
        <taxon>Hyphomicrobiales</taxon>
        <taxon>Rhizobiaceae</taxon>
        <taxon>Rhizobium/Agrobacterium group</taxon>
        <taxon>Rhizobium</taxon>
    </lineage>
</organism>
<dbReference type="EMBL" id="JACHXH010000037">
    <property type="protein sequence ID" value="MBB3138744.1"/>
    <property type="molecule type" value="Genomic_DNA"/>
</dbReference>
<accession>A0A3R9BEQ4</accession>
<evidence type="ECO:0000313" key="3">
    <source>
        <dbReference type="EMBL" id="MBB3138744.1"/>
    </source>
</evidence>
<dbReference type="Proteomes" id="UP000518315">
    <property type="component" value="Unassembled WGS sequence"/>
</dbReference>
<evidence type="ECO:0000313" key="5">
    <source>
        <dbReference type="Proteomes" id="UP000277279"/>
    </source>
</evidence>
<feature type="region of interest" description="Disordered" evidence="1">
    <location>
        <begin position="535"/>
        <end position="572"/>
    </location>
</feature>
<dbReference type="EMBL" id="RJJT01000033">
    <property type="protein sequence ID" value="RSB61771.1"/>
    <property type="molecule type" value="Genomic_DNA"/>
</dbReference>
<dbReference type="OrthoDB" id="8314646at2"/>